<dbReference type="EMBL" id="JASCZI010151083">
    <property type="protein sequence ID" value="MED6168968.1"/>
    <property type="molecule type" value="Genomic_DNA"/>
</dbReference>
<keyword evidence="2" id="KW-1185">Reference proteome</keyword>
<protein>
    <submittedName>
        <fullName evidence="1">Uncharacterized protein</fullName>
    </submittedName>
</protein>
<dbReference type="Proteomes" id="UP001341840">
    <property type="component" value="Unassembled WGS sequence"/>
</dbReference>
<evidence type="ECO:0000313" key="1">
    <source>
        <dbReference type="EMBL" id="MED6168968.1"/>
    </source>
</evidence>
<sequence>MAMAGMDYKECGITFEEWDDQHSQEHTPLPPPTALQAECDFSVNVDVESMKVKLRQWAKAVASNIKQTLVSFDVTKNEMIRNNACDEFSLVSHDIFQLDRPKTNLLQIKAPFKSLPPLNELLYTHDMIQIPTVA</sequence>
<gene>
    <name evidence="1" type="ORF">PIB30_016888</name>
</gene>
<accession>A0ABU6V9P9</accession>
<evidence type="ECO:0000313" key="2">
    <source>
        <dbReference type="Proteomes" id="UP001341840"/>
    </source>
</evidence>
<comment type="caution">
    <text evidence="1">The sequence shown here is derived from an EMBL/GenBank/DDBJ whole genome shotgun (WGS) entry which is preliminary data.</text>
</comment>
<name>A0ABU6V9P9_9FABA</name>
<proteinExistence type="predicted"/>
<reference evidence="1 2" key="1">
    <citation type="journal article" date="2023" name="Plants (Basel)">
        <title>Bridging the Gap: Combining Genomics and Transcriptomics Approaches to Understand Stylosanthes scabra, an Orphan Legume from the Brazilian Caatinga.</title>
        <authorList>
            <person name="Ferreira-Neto J.R.C."/>
            <person name="da Silva M.D."/>
            <person name="Binneck E."/>
            <person name="de Melo N.F."/>
            <person name="da Silva R.H."/>
            <person name="de Melo A.L.T.M."/>
            <person name="Pandolfi V."/>
            <person name="Bustamante F.O."/>
            <person name="Brasileiro-Vidal A.C."/>
            <person name="Benko-Iseppon A.M."/>
        </authorList>
    </citation>
    <scope>NUCLEOTIDE SEQUENCE [LARGE SCALE GENOMIC DNA]</scope>
    <source>
        <tissue evidence="1">Leaves</tissue>
    </source>
</reference>
<organism evidence="1 2">
    <name type="scientific">Stylosanthes scabra</name>
    <dbReference type="NCBI Taxonomy" id="79078"/>
    <lineage>
        <taxon>Eukaryota</taxon>
        <taxon>Viridiplantae</taxon>
        <taxon>Streptophyta</taxon>
        <taxon>Embryophyta</taxon>
        <taxon>Tracheophyta</taxon>
        <taxon>Spermatophyta</taxon>
        <taxon>Magnoliopsida</taxon>
        <taxon>eudicotyledons</taxon>
        <taxon>Gunneridae</taxon>
        <taxon>Pentapetalae</taxon>
        <taxon>rosids</taxon>
        <taxon>fabids</taxon>
        <taxon>Fabales</taxon>
        <taxon>Fabaceae</taxon>
        <taxon>Papilionoideae</taxon>
        <taxon>50 kb inversion clade</taxon>
        <taxon>dalbergioids sensu lato</taxon>
        <taxon>Dalbergieae</taxon>
        <taxon>Pterocarpus clade</taxon>
        <taxon>Stylosanthes</taxon>
    </lineage>
</organism>